<keyword evidence="3" id="KW-0249">Electron transport</keyword>
<organism evidence="8 9">
    <name type="scientific">Roseofilum acuticapitatum BLCC-M154</name>
    <dbReference type="NCBI Taxonomy" id="3022444"/>
    <lineage>
        <taxon>Bacteria</taxon>
        <taxon>Bacillati</taxon>
        <taxon>Cyanobacteriota</taxon>
        <taxon>Cyanophyceae</taxon>
        <taxon>Desertifilales</taxon>
        <taxon>Desertifilaceae</taxon>
        <taxon>Roseofilum</taxon>
        <taxon>Roseofilum acuticapitatum</taxon>
    </lineage>
</organism>
<comment type="caution">
    <text evidence="8">The sequence shown here is derived from an EMBL/GenBank/DDBJ whole genome shotgun (WGS) entry which is preliminary data.</text>
</comment>
<dbReference type="NCBIfam" id="NF002708">
    <property type="entry name" value="PRK02515.1"/>
    <property type="match status" value="1"/>
</dbReference>
<dbReference type="EMBL" id="JAQOSP010000138">
    <property type="protein sequence ID" value="MDJ1172018.1"/>
    <property type="molecule type" value="Genomic_DNA"/>
</dbReference>
<dbReference type="RefSeq" id="WP_283755771.1">
    <property type="nucleotide sequence ID" value="NZ_JAQOSP010000138.1"/>
</dbReference>
<name>A0ABT7AYN7_9CYAN</name>
<dbReference type="Proteomes" id="UP001235303">
    <property type="component" value="Unassembled WGS sequence"/>
</dbReference>
<evidence type="ECO:0000256" key="2">
    <source>
        <dbReference type="ARBA" id="ARBA00010827"/>
    </source>
</evidence>
<evidence type="ECO:0000313" key="8">
    <source>
        <dbReference type="EMBL" id="MDJ1172018.1"/>
    </source>
</evidence>
<evidence type="ECO:0000313" key="9">
    <source>
        <dbReference type="Proteomes" id="UP001235303"/>
    </source>
</evidence>
<evidence type="ECO:0000256" key="1">
    <source>
        <dbReference type="ARBA" id="ARBA00004170"/>
    </source>
</evidence>
<evidence type="ECO:0000256" key="4">
    <source>
        <dbReference type="ARBA" id="ARBA00023078"/>
    </source>
</evidence>
<keyword evidence="4" id="KW-0793">Thylakoid</keyword>
<keyword evidence="5" id="KW-0472">Membrane</keyword>
<feature type="region of interest" description="Disordered" evidence="7">
    <location>
        <begin position="73"/>
        <end position="98"/>
    </location>
</feature>
<evidence type="ECO:0000256" key="6">
    <source>
        <dbReference type="ARBA" id="ARBA00023276"/>
    </source>
</evidence>
<dbReference type="Pfam" id="PF06514">
    <property type="entry name" value="PsbU"/>
    <property type="match status" value="1"/>
</dbReference>
<gene>
    <name evidence="8" type="primary">psbU</name>
    <name evidence="8" type="ORF">PMG71_21535</name>
</gene>
<comment type="subcellular location">
    <subcellularLocation>
        <location evidence="1">Membrane</location>
        <topology evidence="1">Peripheral membrane protein</topology>
    </subcellularLocation>
</comment>
<reference evidence="8 9" key="1">
    <citation type="submission" date="2023-01" db="EMBL/GenBank/DDBJ databases">
        <title>Novel diversity within Roseofilum (Cyanobacteria; Desertifilaceae) from marine benthic mats with descriptions of four novel species.</title>
        <authorList>
            <person name="Wang Y."/>
            <person name="Berthold D.E."/>
            <person name="Hu J."/>
            <person name="Lefler F.W."/>
            <person name="Laughinghouse H.D. IV."/>
        </authorList>
    </citation>
    <scope>NUCLEOTIDE SEQUENCE [LARGE SCALE GENOMIC DNA]</scope>
    <source>
        <strain evidence="8 9">BLCC-M154</strain>
    </source>
</reference>
<sequence>MGNSENPADDKLQSEFGGKIDLNNAHVRQFRECRGMYPTLARLVITNAPYERVEDVLDIPHLSDRQKQTLSSHFGHFTVTPPRTDWTEGDDRFNPGLY</sequence>
<evidence type="ECO:0000256" key="7">
    <source>
        <dbReference type="SAM" id="MobiDB-lite"/>
    </source>
</evidence>
<accession>A0ABT7AYN7</accession>
<comment type="similarity">
    <text evidence="2">Belongs to the PsbU family.</text>
</comment>
<feature type="compositionally biased region" description="Basic and acidic residues" evidence="7">
    <location>
        <begin position="85"/>
        <end position="98"/>
    </location>
</feature>
<dbReference type="InterPro" id="IPR010527">
    <property type="entry name" value="PSII_PsbU"/>
</dbReference>
<keyword evidence="6" id="KW-0602">Photosynthesis</keyword>
<protein>
    <submittedName>
        <fullName evidence="8">Photosystem II complex extrinsic protein PsbU</fullName>
    </submittedName>
</protein>
<evidence type="ECO:0000256" key="3">
    <source>
        <dbReference type="ARBA" id="ARBA00022982"/>
    </source>
</evidence>
<keyword evidence="6" id="KW-0604">Photosystem II</keyword>
<dbReference type="Gene3D" id="1.10.150.320">
    <property type="entry name" value="Photosystem II 12 kDa extrinsic protein"/>
    <property type="match status" value="1"/>
</dbReference>
<keyword evidence="3" id="KW-0813">Transport</keyword>
<dbReference type="SUPFAM" id="SSF81585">
    <property type="entry name" value="PsbU/PolX domain-like"/>
    <property type="match status" value="1"/>
</dbReference>
<proteinExistence type="inferred from homology"/>
<evidence type="ECO:0000256" key="5">
    <source>
        <dbReference type="ARBA" id="ARBA00023136"/>
    </source>
</evidence>
<keyword evidence="9" id="KW-1185">Reference proteome</keyword>